<sequence length="99" mass="11791">MLVRLHVVIDTEDTGIEEEIKEQLRSYCPDLSFSPSREQPSLMNCMEFYSTVQLEKEQAEVLWQTLNNDWDGEFDDCDAYGFNTIMFHPHVYYLQFQIQ</sequence>
<dbReference type="RefSeq" id="WP_022789435.1">
    <property type="nucleotide sequence ID" value="NZ_CALVFN010000001.1"/>
</dbReference>
<dbReference type="AlphaFoldDB" id="A0A380LR95"/>
<proteinExistence type="predicted"/>
<gene>
    <name evidence="1" type="ORF">NCTC11087_01299</name>
</gene>
<keyword evidence="2" id="KW-1185">Reference proteome</keyword>
<accession>A0A380LR95</accession>
<name>A0A380LR95_9FIRM</name>
<dbReference type="GeneID" id="77462259"/>
<reference evidence="1 2" key="1">
    <citation type="submission" date="2018-06" db="EMBL/GenBank/DDBJ databases">
        <authorList>
            <consortium name="Pathogen Informatics"/>
            <person name="Doyle S."/>
        </authorList>
    </citation>
    <scope>NUCLEOTIDE SEQUENCE [LARGE SCALE GENOMIC DNA]</scope>
    <source>
        <strain evidence="1 2">NCTC11087</strain>
    </source>
</reference>
<organism evidence="1 2">
    <name type="scientific">Faecalicoccus pleomorphus</name>
    <dbReference type="NCBI Taxonomy" id="1323"/>
    <lineage>
        <taxon>Bacteria</taxon>
        <taxon>Bacillati</taxon>
        <taxon>Bacillota</taxon>
        <taxon>Erysipelotrichia</taxon>
        <taxon>Erysipelotrichales</taxon>
        <taxon>Erysipelotrichaceae</taxon>
        <taxon>Faecalicoccus</taxon>
    </lineage>
</organism>
<protein>
    <submittedName>
        <fullName evidence="1">Uncharacterized protein</fullName>
    </submittedName>
</protein>
<evidence type="ECO:0000313" key="2">
    <source>
        <dbReference type="Proteomes" id="UP000255523"/>
    </source>
</evidence>
<dbReference type="Proteomes" id="UP000255523">
    <property type="component" value="Unassembled WGS sequence"/>
</dbReference>
<dbReference type="OrthoDB" id="1770840at2"/>
<dbReference type="EMBL" id="UHFX01000003">
    <property type="protein sequence ID" value="SUO04386.1"/>
    <property type="molecule type" value="Genomic_DNA"/>
</dbReference>
<evidence type="ECO:0000313" key="1">
    <source>
        <dbReference type="EMBL" id="SUO04386.1"/>
    </source>
</evidence>